<dbReference type="InterPro" id="IPR001279">
    <property type="entry name" value="Metallo-B-lactamas"/>
</dbReference>
<proteinExistence type="inferred from homology"/>
<dbReference type="OMA" id="WQAMDVV"/>
<reference evidence="6 7" key="1">
    <citation type="journal article" date="2009" name="Science">
        <title>Green evolution and dynamic adaptations revealed by genomes of the marine picoeukaryotes Micromonas.</title>
        <authorList>
            <person name="Worden A.Z."/>
            <person name="Lee J.H."/>
            <person name="Mock T."/>
            <person name="Rouze P."/>
            <person name="Simmons M.P."/>
            <person name="Aerts A.L."/>
            <person name="Allen A.E."/>
            <person name="Cuvelier M.L."/>
            <person name="Derelle E."/>
            <person name="Everett M.V."/>
            <person name="Foulon E."/>
            <person name="Grimwood J."/>
            <person name="Gundlach H."/>
            <person name="Henrissat B."/>
            <person name="Napoli C."/>
            <person name="McDonald S.M."/>
            <person name="Parker M.S."/>
            <person name="Rombauts S."/>
            <person name="Salamov A."/>
            <person name="Von Dassow P."/>
            <person name="Badger J.H."/>
            <person name="Coutinho P.M."/>
            <person name="Demir E."/>
            <person name="Dubchak I."/>
            <person name="Gentemann C."/>
            <person name="Eikrem W."/>
            <person name="Gready J.E."/>
            <person name="John U."/>
            <person name="Lanier W."/>
            <person name="Lindquist E.A."/>
            <person name="Lucas S."/>
            <person name="Mayer K.F."/>
            <person name="Moreau H."/>
            <person name="Not F."/>
            <person name="Otillar R."/>
            <person name="Panaud O."/>
            <person name="Pangilinan J."/>
            <person name="Paulsen I."/>
            <person name="Piegu B."/>
            <person name="Poliakov A."/>
            <person name="Robbens S."/>
            <person name="Schmutz J."/>
            <person name="Toulza E."/>
            <person name="Wyss T."/>
            <person name="Zelensky A."/>
            <person name="Zhou K."/>
            <person name="Armbrust E.V."/>
            <person name="Bhattacharya D."/>
            <person name="Goodenough U.W."/>
            <person name="Van de Peer Y."/>
            <person name="Grigoriev I.V."/>
        </authorList>
    </citation>
    <scope>NUCLEOTIDE SEQUENCE [LARGE SCALE GENOMIC DNA]</scope>
    <source>
        <strain evidence="7">RCC299 / NOUM17</strain>
    </source>
</reference>
<dbReference type="eggNOG" id="KOG0813">
    <property type="taxonomic scope" value="Eukaryota"/>
</dbReference>
<dbReference type="Gene3D" id="1.10.10.10">
    <property type="entry name" value="Winged helix-like DNA-binding domain superfamily/Winged helix DNA-binding domain"/>
    <property type="match status" value="1"/>
</dbReference>
<evidence type="ECO:0000256" key="3">
    <source>
        <dbReference type="ARBA" id="ARBA00022801"/>
    </source>
</evidence>
<dbReference type="EMBL" id="CP001325">
    <property type="protein sequence ID" value="ACO62977.1"/>
    <property type="molecule type" value="Genomic_DNA"/>
</dbReference>
<dbReference type="GeneID" id="8243004"/>
<dbReference type="InterPro" id="IPR036866">
    <property type="entry name" value="RibonucZ/Hydroxyglut_hydro"/>
</dbReference>
<dbReference type="SMART" id="SM00849">
    <property type="entry name" value="Lactamase_B"/>
    <property type="match status" value="1"/>
</dbReference>
<accession>C1E3Q2</accession>
<dbReference type="InterPro" id="IPR036388">
    <property type="entry name" value="WH-like_DNA-bd_sf"/>
</dbReference>
<dbReference type="InterPro" id="IPR050662">
    <property type="entry name" value="Sec-metab_biosynth-thioest"/>
</dbReference>
<dbReference type="GO" id="GO:0016787">
    <property type="term" value="F:hydrolase activity"/>
    <property type="evidence" value="ECO:0007669"/>
    <property type="project" value="UniProtKB-KW"/>
</dbReference>
<keyword evidence="2" id="KW-0479">Metal-binding</keyword>
<keyword evidence="3" id="KW-0378">Hydrolase</keyword>
<dbReference type="RefSeq" id="XP_002501719.1">
    <property type="nucleotide sequence ID" value="XM_002501673.1"/>
</dbReference>
<name>C1E3Q2_MICCC</name>
<evidence type="ECO:0000256" key="4">
    <source>
        <dbReference type="ARBA" id="ARBA00022833"/>
    </source>
</evidence>
<sequence>MSQFVASNFARPKPRHLPDLPPIKRVSDRVVRILGMNPSEFTLQGTNTYLVGTGPSRWLIDTGEGRREYIPLLRKAMEDEGVTGLEGILLTHYHGDHIGGLRDVRALMKDLGVDEPVLAYKRIRAGNGERAVRTDDNPHGDVDDPERSRCYVDVRDGDLFRCEGATIRALHTPGHTPDHVVFTLQEEGCMFAGDCVLNGNTTTFENLGEYTASLRRMAEALPRGGALYPSHGDVVEDGHKKLEEYMRHRSMREEMFMEALKEDWATRPERGGMTASELCRAVYAHQVSYLVLVTACEGITRQHLAKMTEEGRVIAEGGRGGWGWPGEVRYVPAAGEMAR</sequence>
<dbReference type="Gene3D" id="3.60.15.10">
    <property type="entry name" value="Ribonuclease Z/Hydroxyacylglutathione hydrolase-like"/>
    <property type="match status" value="1"/>
</dbReference>
<keyword evidence="4" id="KW-0862">Zinc</keyword>
<evidence type="ECO:0000313" key="7">
    <source>
        <dbReference type="Proteomes" id="UP000002009"/>
    </source>
</evidence>
<evidence type="ECO:0000256" key="2">
    <source>
        <dbReference type="ARBA" id="ARBA00022723"/>
    </source>
</evidence>
<dbReference type="AlphaFoldDB" id="C1E3Q2"/>
<dbReference type="InterPro" id="IPR041516">
    <property type="entry name" value="LACTB2_WH"/>
</dbReference>
<dbReference type="CDD" id="cd07722">
    <property type="entry name" value="LACTB2-like_MBL-fold"/>
    <property type="match status" value="1"/>
</dbReference>
<dbReference type="Pfam" id="PF17778">
    <property type="entry name" value="WHD_BLACT"/>
    <property type="match status" value="1"/>
</dbReference>
<dbReference type="InParanoid" id="C1E3Q2"/>
<dbReference type="KEGG" id="mis:MICPUN_57765"/>
<dbReference type="PANTHER" id="PTHR23131:SF0">
    <property type="entry name" value="ENDORIBONUCLEASE LACTB2"/>
    <property type="match status" value="1"/>
</dbReference>
<dbReference type="InterPro" id="IPR047921">
    <property type="entry name" value="LACTB2-like_MBL-fold"/>
</dbReference>
<comment type="similarity">
    <text evidence="1">Belongs to the metallo-beta-lactamase superfamily. Glyoxalase II family.</text>
</comment>
<keyword evidence="7" id="KW-1185">Reference proteome</keyword>
<protein>
    <submittedName>
        <fullName evidence="6">Metallo-beta-lactamase protein</fullName>
    </submittedName>
</protein>
<gene>
    <name evidence="6" type="ORF">MICPUN_57765</name>
</gene>
<evidence type="ECO:0000259" key="5">
    <source>
        <dbReference type="SMART" id="SM00849"/>
    </source>
</evidence>
<dbReference type="PANTHER" id="PTHR23131">
    <property type="entry name" value="ENDORIBONUCLEASE LACTB2"/>
    <property type="match status" value="1"/>
</dbReference>
<evidence type="ECO:0000256" key="1">
    <source>
        <dbReference type="ARBA" id="ARBA00006759"/>
    </source>
</evidence>
<dbReference type="SUPFAM" id="SSF56281">
    <property type="entry name" value="Metallo-hydrolase/oxidoreductase"/>
    <property type="match status" value="1"/>
</dbReference>
<dbReference type="GO" id="GO:0046872">
    <property type="term" value="F:metal ion binding"/>
    <property type="evidence" value="ECO:0007669"/>
    <property type="project" value="UniProtKB-KW"/>
</dbReference>
<dbReference type="Pfam" id="PF00753">
    <property type="entry name" value="Lactamase_B"/>
    <property type="match status" value="1"/>
</dbReference>
<evidence type="ECO:0000313" key="6">
    <source>
        <dbReference type="EMBL" id="ACO62977.1"/>
    </source>
</evidence>
<organism evidence="6 7">
    <name type="scientific">Micromonas commoda (strain RCC299 / NOUM17 / CCMP2709)</name>
    <name type="common">Picoplanktonic green alga</name>
    <dbReference type="NCBI Taxonomy" id="296587"/>
    <lineage>
        <taxon>Eukaryota</taxon>
        <taxon>Viridiplantae</taxon>
        <taxon>Chlorophyta</taxon>
        <taxon>Mamiellophyceae</taxon>
        <taxon>Mamiellales</taxon>
        <taxon>Mamiellaceae</taxon>
        <taxon>Micromonas</taxon>
    </lineage>
</organism>
<dbReference type="Proteomes" id="UP000002009">
    <property type="component" value="Chromosome 4"/>
</dbReference>
<dbReference type="FunFam" id="3.60.15.10:FF:000041">
    <property type="entry name" value="Metallo-beta-lactamase domain protein"/>
    <property type="match status" value="1"/>
</dbReference>
<dbReference type="STRING" id="296587.C1E3Q2"/>
<dbReference type="OrthoDB" id="17458at2759"/>
<feature type="domain" description="Metallo-beta-lactamase" evidence="5">
    <location>
        <begin position="45"/>
        <end position="231"/>
    </location>
</feature>